<dbReference type="AlphaFoldDB" id="A0AAF0EH54"/>
<sequence>MGTRREPWNLALRSLASTKDPSALQHETLVAWDDHTYAIYDGYPKAQFHFLILPRIPFVVEEETPHGEKTHVTVPIRDMESIEALLASRHARSVLTRIAAMEQRMVEHIRACMRQTTLCADGRAAQYTEGTGDGLEWGVQSGFHAVPSMRHLHLHVISDDLISDRLKHRKHYLSFHPKAGMWLPLAEAQALAQEGRCLPHTQEEYEHVLRAPLYALDMSHTFPTMPQVKQYLLKRWQGLWAAHPSAPPMP</sequence>
<dbReference type="InterPro" id="IPR011146">
    <property type="entry name" value="HIT-like"/>
</dbReference>
<organism evidence="2 3">
    <name type="scientific">Malassezia nana</name>
    <dbReference type="NCBI Taxonomy" id="180528"/>
    <lineage>
        <taxon>Eukaryota</taxon>
        <taxon>Fungi</taxon>
        <taxon>Dikarya</taxon>
        <taxon>Basidiomycota</taxon>
        <taxon>Ustilaginomycotina</taxon>
        <taxon>Malasseziomycetes</taxon>
        <taxon>Malasseziales</taxon>
        <taxon>Malasseziaceae</taxon>
        <taxon>Malassezia</taxon>
    </lineage>
</organism>
<dbReference type="GO" id="GO:1990165">
    <property type="term" value="F:single-strand break-containing DNA binding"/>
    <property type="evidence" value="ECO:0007669"/>
    <property type="project" value="TreeGrafter"/>
</dbReference>
<dbReference type="PROSITE" id="PS00892">
    <property type="entry name" value="HIT_1"/>
    <property type="match status" value="1"/>
</dbReference>
<accession>A0AAF0EH54</accession>
<dbReference type="GO" id="GO:0033699">
    <property type="term" value="F:DNA 5'-adenosine monophosphate hydrolase activity"/>
    <property type="evidence" value="ECO:0007669"/>
    <property type="project" value="TreeGrafter"/>
</dbReference>
<proteinExistence type="predicted"/>
<keyword evidence="3" id="KW-1185">Reference proteome</keyword>
<dbReference type="SUPFAM" id="SSF54197">
    <property type="entry name" value="HIT-like"/>
    <property type="match status" value="1"/>
</dbReference>
<dbReference type="InterPro" id="IPR019808">
    <property type="entry name" value="Histidine_triad_CS"/>
</dbReference>
<dbReference type="Gene3D" id="3.30.428.10">
    <property type="entry name" value="HIT-like"/>
    <property type="match status" value="1"/>
</dbReference>
<protein>
    <recommendedName>
        <fullName evidence="1">HIT domain-containing protein</fullName>
    </recommendedName>
</protein>
<evidence type="ECO:0000313" key="3">
    <source>
        <dbReference type="Proteomes" id="UP001213623"/>
    </source>
</evidence>
<dbReference type="Proteomes" id="UP001213623">
    <property type="component" value="Chromosome 1"/>
</dbReference>
<evidence type="ECO:0000313" key="2">
    <source>
        <dbReference type="EMBL" id="WFD25444.1"/>
    </source>
</evidence>
<name>A0AAF0EH54_9BASI</name>
<dbReference type="GO" id="GO:0003725">
    <property type="term" value="F:double-stranded RNA binding"/>
    <property type="evidence" value="ECO:0007669"/>
    <property type="project" value="TreeGrafter"/>
</dbReference>
<dbReference type="GO" id="GO:0005634">
    <property type="term" value="C:nucleus"/>
    <property type="evidence" value="ECO:0007669"/>
    <property type="project" value="TreeGrafter"/>
</dbReference>
<dbReference type="GO" id="GO:0003697">
    <property type="term" value="F:single-stranded DNA binding"/>
    <property type="evidence" value="ECO:0007669"/>
    <property type="project" value="TreeGrafter"/>
</dbReference>
<dbReference type="EMBL" id="CP119892">
    <property type="protein sequence ID" value="WFD25444.1"/>
    <property type="molecule type" value="Genomic_DNA"/>
</dbReference>
<dbReference type="PANTHER" id="PTHR12486:SF4">
    <property type="entry name" value="APRATAXIN"/>
    <property type="match status" value="1"/>
</dbReference>
<gene>
    <name evidence="2" type="ORF">MNAN1_000404</name>
</gene>
<dbReference type="Pfam" id="PF01230">
    <property type="entry name" value="HIT"/>
    <property type="match status" value="1"/>
</dbReference>
<reference evidence="2" key="1">
    <citation type="submission" date="2023-03" db="EMBL/GenBank/DDBJ databases">
        <title>Mating type loci evolution in Malassezia.</title>
        <authorList>
            <person name="Coelho M.A."/>
        </authorList>
    </citation>
    <scope>NUCLEOTIDE SEQUENCE</scope>
    <source>
        <strain evidence="2">CBS 9557</strain>
    </source>
</reference>
<dbReference type="GO" id="GO:0030983">
    <property type="term" value="F:mismatched DNA binding"/>
    <property type="evidence" value="ECO:0007669"/>
    <property type="project" value="TreeGrafter"/>
</dbReference>
<dbReference type="InterPro" id="IPR036265">
    <property type="entry name" value="HIT-like_sf"/>
</dbReference>
<evidence type="ECO:0000259" key="1">
    <source>
        <dbReference type="Pfam" id="PF01230"/>
    </source>
</evidence>
<feature type="domain" description="HIT" evidence="1">
    <location>
        <begin position="27"/>
        <end position="159"/>
    </location>
</feature>
<dbReference type="PANTHER" id="PTHR12486">
    <property type="entry name" value="APRATAXIN-RELATED"/>
    <property type="match status" value="1"/>
</dbReference>
<dbReference type="GO" id="GO:0000012">
    <property type="term" value="P:single strand break repair"/>
    <property type="evidence" value="ECO:0007669"/>
    <property type="project" value="TreeGrafter"/>
</dbReference>